<evidence type="ECO:0000313" key="1">
    <source>
        <dbReference type="EMBL" id="WMV10206.1"/>
    </source>
</evidence>
<keyword evidence="2" id="KW-1185">Reference proteome</keyword>
<protein>
    <submittedName>
        <fullName evidence="1">Uncharacterized protein</fullName>
    </submittedName>
</protein>
<sequence>MINFLRSSKNYMFCFCSSAVISSGPLAFSKIQAYSVLAFFNEGKRSQQRTIVMWRSLDANKFFNLLHKSVLCCFLYCSSLS</sequence>
<proteinExistence type="predicted"/>
<evidence type="ECO:0000313" key="2">
    <source>
        <dbReference type="Proteomes" id="UP001234989"/>
    </source>
</evidence>
<gene>
    <name evidence="1" type="ORF">MTR67_003591</name>
</gene>
<name>A0AAF0T9G9_SOLVR</name>
<dbReference type="AlphaFoldDB" id="A0AAF0T9G9"/>
<dbReference type="EMBL" id="CP133612">
    <property type="protein sequence ID" value="WMV10206.1"/>
    <property type="molecule type" value="Genomic_DNA"/>
</dbReference>
<organism evidence="1 2">
    <name type="scientific">Solanum verrucosum</name>
    <dbReference type="NCBI Taxonomy" id="315347"/>
    <lineage>
        <taxon>Eukaryota</taxon>
        <taxon>Viridiplantae</taxon>
        <taxon>Streptophyta</taxon>
        <taxon>Embryophyta</taxon>
        <taxon>Tracheophyta</taxon>
        <taxon>Spermatophyta</taxon>
        <taxon>Magnoliopsida</taxon>
        <taxon>eudicotyledons</taxon>
        <taxon>Gunneridae</taxon>
        <taxon>Pentapetalae</taxon>
        <taxon>asterids</taxon>
        <taxon>lamiids</taxon>
        <taxon>Solanales</taxon>
        <taxon>Solanaceae</taxon>
        <taxon>Solanoideae</taxon>
        <taxon>Solaneae</taxon>
        <taxon>Solanum</taxon>
    </lineage>
</organism>
<dbReference type="Proteomes" id="UP001234989">
    <property type="component" value="Chromosome 1"/>
</dbReference>
<accession>A0AAF0T9G9</accession>
<reference evidence="1" key="1">
    <citation type="submission" date="2023-08" db="EMBL/GenBank/DDBJ databases">
        <title>A de novo genome assembly of Solanum verrucosum Schlechtendal, a Mexican diploid species geographically isolated from the other diploid A-genome species in potato relatives.</title>
        <authorList>
            <person name="Hosaka K."/>
        </authorList>
    </citation>
    <scope>NUCLEOTIDE SEQUENCE</scope>
    <source>
        <tissue evidence="1">Young leaves</tissue>
    </source>
</reference>